<evidence type="ECO:0000313" key="2">
    <source>
        <dbReference type="Proteomes" id="UP000322553"/>
    </source>
</evidence>
<dbReference type="KEGG" id="kuy:FY550_09245"/>
<dbReference type="AlphaFoldDB" id="A0A5C1A0U8"/>
<name>A0A5C1A0U8_9GAMM</name>
<dbReference type="SUPFAM" id="SSF51126">
    <property type="entry name" value="Pectin lyase-like"/>
    <property type="match status" value="1"/>
</dbReference>
<dbReference type="Proteomes" id="UP000322553">
    <property type="component" value="Chromosome"/>
</dbReference>
<dbReference type="InterPro" id="IPR011050">
    <property type="entry name" value="Pectin_lyase_fold/virulence"/>
</dbReference>
<dbReference type="Gene3D" id="2.160.20.10">
    <property type="entry name" value="Single-stranded right-handed beta-helix, Pectin lyase-like"/>
    <property type="match status" value="1"/>
</dbReference>
<evidence type="ECO:0008006" key="3">
    <source>
        <dbReference type="Google" id="ProtNLM"/>
    </source>
</evidence>
<evidence type="ECO:0000313" key="1">
    <source>
        <dbReference type="EMBL" id="QEL11303.1"/>
    </source>
</evidence>
<keyword evidence="2" id="KW-1185">Reference proteome</keyword>
<reference evidence="1 2" key="1">
    <citation type="submission" date="2019-08" db="EMBL/GenBank/DDBJ databases">
        <title>Complete genome sequence of Kushneria sp. YCWA18, a halophilic phosphate-solubilizing bacterium isolated from Daqiao saltern in China.</title>
        <authorList>
            <person name="Du G.-X."/>
            <person name="Qu L.-Y."/>
        </authorList>
    </citation>
    <scope>NUCLEOTIDE SEQUENCE [LARGE SCALE GENOMIC DNA]</scope>
    <source>
        <strain evidence="1 2">YCWA18</strain>
    </source>
</reference>
<dbReference type="EMBL" id="CP043420">
    <property type="protein sequence ID" value="QEL11303.1"/>
    <property type="molecule type" value="Genomic_DNA"/>
</dbReference>
<protein>
    <recommendedName>
        <fullName evidence="3">Pectate lyase superfamily protein domain-containing protein</fullName>
    </recommendedName>
</protein>
<accession>A0A5C1A0U8</accession>
<gene>
    <name evidence="1" type="ORF">FY550_09245</name>
</gene>
<dbReference type="InterPro" id="IPR012334">
    <property type="entry name" value="Pectin_lyas_fold"/>
</dbReference>
<sequence length="624" mass="68355">MNQAEALKSSFDEFVNAYKNNNGNAVLPDLASLRSYNPQKDGERVVLSCHTYTGYGGGTFIHVPGDTSTVDDGGAFIVTANGDRFKREWGTEDIGNVLAWGADPTGQNDSADAFQRAIDSQLTGTIIVPNEGVYLLDRPVKFWLKDDKGKRSKQARMVLRSNMWSHFGFFKNRAAIKPSSELNGAMFTGVYMADGLAFFGPDNSRDGNSYHALELDGYVNKVTRCTFNMPDDGIRAGAGANIDIIECHFIGCTNNIHAYSGGIVTTYTVERCLSQYCKHLMRSEGQLWGSRFSHNTWEQCSDAMVVGKVIFNCGFIGNWTEGGGGSEDDPIQVVYPLDAQQFRDCWSAGNNFHGGNWVNPFFTDIATDGDNNDLTNGKMGGVSTDSNKVQVTDSTGQAMHLTTGGVYQGRDDWSPIGPLVIRSDWTKYGDCPIELQAADDVKLMPRHSAKNVTVKHDEDEGGVFRGKLRLLKAIDTDDSGEETGRRYEWLEQAWDGGDAPLPGLVGKSEVAKDSTAYIGVRAQAYVTQADTATGVGMFESLDWSTEGEVVLHTAFSMDNPIIDVTVEDRGIQFDGVGYVEPGRDGGNRWANGVTLYFVERGTGNPKTPQGFWFSLNLYNSQHGF</sequence>
<dbReference type="RefSeq" id="WP_149054495.1">
    <property type="nucleotide sequence ID" value="NZ_CP043420.1"/>
</dbReference>
<organism evidence="1 2">
    <name type="scientific">Kushneria phosphatilytica</name>
    <dbReference type="NCBI Taxonomy" id="657387"/>
    <lineage>
        <taxon>Bacteria</taxon>
        <taxon>Pseudomonadati</taxon>
        <taxon>Pseudomonadota</taxon>
        <taxon>Gammaproteobacteria</taxon>
        <taxon>Oceanospirillales</taxon>
        <taxon>Halomonadaceae</taxon>
        <taxon>Kushneria</taxon>
    </lineage>
</organism>
<proteinExistence type="predicted"/>